<dbReference type="EMBL" id="JBHTMP010000008">
    <property type="protein sequence ID" value="MFD1320948.1"/>
    <property type="molecule type" value="Genomic_DNA"/>
</dbReference>
<dbReference type="InterPro" id="IPR015068">
    <property type="entry name" value="DUF1877"/>
</dbReference>
<dbReference type="Pfam" id="PF08974">
    <property type="entry name" value="DUF1877"/>
    <property type="match status" value="1"/>
</dbReference>
<dbReference type="Proteomes" id="UP001597260">
    <property type="component" value="Unassembled WGS sequence"/>
</dbReference>
<gene>
    <name evidence="1" type="ORF">ACFQ4H_07600</name>
</gene>
<name>A0ABW3YCY3_9ACTN</name>
<dbReference type="SUPFAM" id="SSF111069">
    <property type="entry name" value="Hypothetical protein yfbM"/>
    <property type="match status" value="1"/>
</dbReference>
<keyword evidence="2" id="KW-1185">Reference proteome</keyword>
<dbReference type="RefSeq" id="WP_377568640.1">
    <property type="nucleotide sequence ID" value="NZ_JBHTMP010000008.1"/>
</dbReference>
<evidence type="ECO:0000313" key="2">
    <source>
        <dbReference type="Proteomes" id="UP001597260"/>
    </source>
</evidence>
<comment type="caution">
    <text evidence="1">The sequence shown here is derived from an EMBL/GenBank/DDBJ whole genome shotgun (WGS) entry which is preliminary data.</text>
</comment>
<reference evidence="2" key="1">
    <citation type="journal article" date="2019" name="Int. J. Syst. Evol. Microbiol.">
        <title>The Global Catalogue of Microorganisms (GCM) 10K type strain sequencing project: providing services to taxonomists for standard genome sequencing and annotation.</title>
        <authorList>
            <consortium name="The Broad Institute Genomics Platform"/>
            <consortium name="The Broad Institute Genome Sequencing Center for Infectious Disease"/>
            <person name="Wu L."/>
            <person name="Ma J."/>
        </authorList>
    </citation>
    <scope>NUCLEOTIDE SEQUENCE [LARGE SCALE GENOMIC DNA]</scope>
    <source>
        <strain evidence="2">JCM 31037</strain>
    </source>
</reference>
<sequence>MYGNYLRVTPAELARALADPAWAFEYTNKVWRAEDEVARALTDTEPRPASARRHLGTDKAWHAILFLLDRADLPGPVLFGELPDDEDDDSDPDEYELDWGYGPPACFPPDDVRAAAAALARTSYDDLTANLDPAELTREAIYPNGWDRPEGLDWVRGYYDELPPYFAAAAEAGEAIIFWLD</sequence>
<dbReference type="Gene3D" id="3.40.1760.10">
    <property type="entry name" value="YfbM-like super family"/>
    <property type="match status" value="1"/>
</dbReference>
<protein>
    <submittedName>
        <fullName evidence="1">DUF1877 family protein</fullName>
    </submittedName>
</protein>
<proteinExistence type="predicted"/>
<evidence type="ECO:0000313" key="1">
    <source>
        <dbReference type="EMBL" id="MFD1320948.1"/>
    </source>
</evidence>
<dbReference type="InterPro" id="IPR035944">
    <property type="entry name" value="YfbM-like_sf"/>
</dbReference>
<accession>A0ABW3YCY3</accession>
<organism evidence="1 2">
    <name type="scientific">Micromonospora sonneratiae</name>
    <dbReference type="NCBI Taxonomy" id="1184706"/>
    <lineage>
        <taxon>Bacteria</taxon>
        <taxon>Bacillati</taxon>
        <taxon>Actinomycetota</taxon>
        <taxon>Actinomycetes</taxon>
        <taxon>Micromonosporales</taxon>
        <taxon>Micromonosporaceae</taxon>
        <taxon>Micromonospora</taxon>
    </lineage>
</organism>